<name>A0A8G0VZY7_PELSI</name>
<dbReference type="GO" id="GO:0008270">
    <property type="term" value="F:zinc ion binding"/>
    <property type="evidence" value="ECO:0007669"/>
    <property type="project" value="InterPro"/>
</dbReference>
<feature type="compositionally biased region" description="Basic and acidic residues" evidence="3">
    <location>
        <begin position="51"/>
        <end position="61"/>
    </location>
</feature>
<feature type="signal peptide" evidence="4">
    <location>
        <begin position="1"/>
        <end position="20"/>
    </location>
</feature>
<feature type="domain" description="N-acetylmuramoyl-L-alanine amidase" evidence="5">
    <location>
        <begin position="91"/>
        <end position="227"/>
    </location>
</feature>
<dbReference type="SMART" id="SM00701">
    <property type="entry name" value="PGRP"/>
    <property type="match status" value="1"/>
</dbReference>
<evidence type="ECO:0000259" key="6">
    <source>
        <dbReference type="SMART" id="SM00701"/>
    </source>
</evidence>
<sequence>MRVVWLSLLCAVGLSEFGSCWIFTDSKGVPDAEATDPSLDPPAGAVTASGRESHRREAREKPFLFPGAVDSPLEGSGCPTIISRAQWGARPPNNKVSLVPPVPHVIIHHTDGNPCASQAACSQEVRRIQDDHMDKKGWADIGYNFLIGEDGGVYEGCGWSTRGSHAGEYNPTSLGLSFLGSFSETAPSAAALNAARSLVQCAVSRGFLSRSYTLKGHRNVNPTSCPGNALYRVITQWPGFKA</sequence>
<organism evidence="7">
    <name type="scientific">Pelodiscus sinensis</name>
    <name type="common">Chinese softshell turtle</name>
    <name type="synonym">Trionyx sinensis</name>
    <dbReference type="NCBI Taxonomy" id="13735"/>
    <lineage>
        <taxon>Eukaryota</taxon>
        <taxon>Metazoa</taxon>
        <taxon>Chordata</taxon>
        <taxon>Craniata</taxon>
        <taxon>Vertebrata</taxon>
        <taxon>Euteleostomi</taxon>
        <taxon>Archelosauria</taxon>
        <taxon>Testudinata</taxon>
        <taxon>Testudines</taxon>
        <taxon>Cryptodira</taxon>
        <taxon>Trionychia</taxon>
        <taxon>Trionychidae</taxon>
        <taxon>Pelodiscus</taxon>
    </lineage>
</organism>
<dbReference type="InterPro" id="IPR036505">
    <property type="entry name" value="Amidase/PGRP_sf"/>
</dbReference>
<dbReference type="EMBL" id="MT954933">
    <property type="protein sequence ID" value="QYW22329.1"/>
    <property type="molecule type" value="mRNA"/>
</dbReference>
<dbReference type="SMART" id="SM00644">
    <property type="entry name" value="Ami_2"/>
    <property type="match status" value="1"/>
</dbReference>
<dbReference type="InterPro" id="IPR002502">
    <property type="entry name" value="Amidase_domain"/>
</dbReference>
<dbReference type="FunFam" id="3.40.80.10:FF:000001">
    <property type="entry name" value="Peptidoglycan recognition protein 1"/>
    <property type="match status" value="1"/>
</dbReference>
<evidence type="ECO:0000256" key="4">
    <source>
        <dbReference type="SAM" id="SignalP"/>
    </source>
</evidence>
<feature type="region of interest" description="Disordered" evidence="3">
    <location>
        <begin position="31"/>
        <end position="61"/>
    </location>
</feature>
<keyword evidence="2" id="KW-0391">Immunity</keyword>
<dbReference type="PANTHER" id="PTHR11022">
    <property type="entry name" value="PEPTIDOGLYCAN RECOGNITION PROTEIN"/>
    <property type="match status" value="1"/>
</dbReference>
<comment type="similarity">
    <text evidence="1">Belongs to the N-acetylmuramoyl-L-alanine amidase 2 family.</text>
</comment>
<feature type="domain" description="Peptidoglycan recognition protein family" evidence="6">
    <location>
        <begin position="79"/>
        <end position="221"/>
    </location>
</feature>
<protein>
    <submittedName>
        <fullName evidence="7">Short-type peptidoglycan recognition protein</fullName>
    </submittedName>
</protein>
<gene>
    <name evidence="7" type="primary">PGRP-S</name>
</gene>
<dbReference type="Gene3D" id="3.40.80.10">
    <property type="entry name" value="Peptidoglycan recognition protein-like"/>
    <property type="match status" value="1"/>
</dbReference>
<dbReference type="InterPro" id="IPR015510">
    <property type="entry name" value="PGRP"/>
</dbReference>
<feature type="chain" id="PRO_5034896799" evidence="4">
    <location>
        <begin position="21"/>
        <end position="242"/>
    </location>
</feature>
<dbReference type="SUPFAM" id="SSF55846">
    <property type="entry name" value="N-acetylmuramoyl-L-alanine amidase-like"/>
    <property type="match status" value="1"/>
</dbReference>
<evidence type="ECO:0000256" key="2">
    <source>
        <dbReference type="ARBA" id="ARBA00022859"/>
    </source>
</evidence>
<dbReference type="GO" id="GO:0008745">
    <property type="term" value="F:N-acetylmuramoyl-L-alanine amidase activity"/>
    <property type="evidence" value="ECO:0007669"/>
    <property type="project" value="InterPro"/>
</dbReference>
<accession>A0A8G0VZY7</accession>
<dbReference type="GO" id="GO:0002376">
    <property type="term" value="P:immune system process"/>
    <property type="evidence" value="ECO:0007669"/>
    <property type="project" value="UniProtKB-KW"/>
</dbReference>
<dbReference type="AlphaFoldDB" id="A0A8G0VZY7"/>
<dbReference type="PANTHER" id="PTHR11022:SF12">
    <property type="entry name" value="PEPTIDOGLYCAN RECOGNITION PROTEIN 3"/>
    <property type="match status" value="1"/>
</dbReference>
<evidence type="ECO:0000256" key="3">
    <source>
        <dbReference type="SAM" id="MobiDB-lite"/>
    </source>
</evidence>
<evidence type="ECO:0000256" key="1">
    <source>
        <dbReference type="ARBA" id="ARBA00007553"/>
    </source>
</evidence>
<dbReference type="InterPro" id="IPR006619">
    <property type="entry name" value="PGRP_domain_met/bac"/>
</dbReference>
<keyword evidence="4" id="KW-0732">Signal</keyword>
<evidence type="ECO:0000313" key="7">
    <source>
        <dbReference type="EMBL" id="QYW22329.1"/>
    </source>
</evidence>
<dbReference type="Pfam" id="PF01510">
    <property type="entry name" value="Amidase_2"/>
    <property type="match status" value="1"/>
</dbReference>
<dbReference type="CDD" id="cd06583">
    <property type="entry name" value="PGRP"/>
    <property type="match status" value="1"/>
</dbReference>
<proteinExistence type="evidence at transcript level"/>
<dbReference type="GO" id="GO:0009253">
    <property type="term" value="P:peptidoglycan catabolic process"/>
    <property type="evidence" value="ECO:0007669"/>
    <property type="project" value="InterPro"/>
</dbReference>
<evidence type="ECO:0000259" key="5">
    <source>
        <dbReference type="SMART" id="SM00644"/>
    </source>
</evidence>
<reference evidence="7" key="1">
    <citation type="submission" date="2020-09" db="EMBL/GenBank/DDBJ databases">
        <authorList>
            <person name="Chen S.N."/>
            <person name="Nie P."/>
        </authorList>
    </citation>
    <scope>NUCLEOTIDE SEQUENCE</scope>
</reference>